<dbReference type="EC" id="2.3.2.26" evidence="3"/>
<protein>
    <recommendedName>
        <fullName evidence="3">HECT-type E3 ubiquitin transferase</fullName>
        <ecNumber evidence="3">2.3.2.26</ecNumber>
    </recommendedName>
</protein>
<accession>A0A813NCV8</accession>
<evidence type="ECO:0000259" key="7">
    <source>
        <dbReference type="PROSITE" id="PS50237"/>
    </source>
</evidence>
<evidence type="ECO:0000256" key="6">
    <source>
        <dbReference type="PROSITE-ProRule" id="PRU00104"/>
    </source>
</evidence>
<dbReference type="GO" id="GO:0000209">
    <property type="term" value="P:protein polyubiquitination"/>
    <property type="evidence" value="ECO:0007669"/>
    <property type="project" value="InterPro"/>
</dbReference>
<feature type="domain" description="HECT" evidence="7">
    <location>
        <begin position="722"/>
        <end position="1060"/>
    </location>
</feature>
<evidence type="ECO:0000256" key="5">
    <source>
        <dbReference type="ARBA" id="ARBA00022786"/>
    </source>
</evidence>
<keyword evidence="9" id="KW-1185">Reference proteome</keyword>
<dbReference type="SMART" id="SM00119">
    <property type="entry name" value="HECTc"/>
    <property type="match status" value="1"/>
</dbReference>
<dbReference type="AlphaFoldDB" id="A0A813NCV8"/>
<evidence type="ECO:0000256" key="4">
    <source>
        <dbReference type="ARBA" id="ARBA00022679"/>
    </source>
</evidence>
<comment type="caution">
    <text evidence="8">The sequence shown here is derived from an EMBL/GenBank/DDBJ whole genome shotgun (WGS) entry which is preliminary data.</text>
</comment>
<dbReference type="Pfam" id="PF00612">
    <property type="entry name" value="IQ"/>
    <property type="match status" value="1"/>
</dbReference>
<dbReference type="OrthoDB" id="8068875at2759"/>
<dbReference type="PANTHER" id="PTHR45700">
    <property type="entry name" value="UBIQUITIN-PROTEIN LIGASE E3C"/>
    <property type="match status" value="1"/>
</dbReference>
<dbReference type="Gene3D" id="3.30.2160.10">
    <property type="entry name" value="Hect, E3 ligase catalytic domain"/>
    <property type="match status" value="1"/>
</dbReference>
<dbReference type="FunFam" id="3.30.2410.10:FF:000011">
    <property type="entry name" value="Putative Ubiquitin-protein ligase E3C"/>
    <property type="match status" value="1"/>
</dbReference>
<evidence type="ECO:0000313" key="8">
    <source>
        <dbReference type="EMBL" id="CAF0734601.1"/>
    </source>
</evidence>
<dbReference type="PANTHER" id="PTHR45700:SF2">
    <property type="entry name" value="UBIQUITIN-PROTEIN LIGASE E3C"/>
    <property type="match status" value="1"/>
</dbReference>
<dbReference type="Gene3D" id="3.90.1750.10">
    <property type="entry name" value="Hect, E3 ligase catalytic domains"/>
    <property type="match status" value="1"/>
</dbReference>
<dbReference type="SUPFAM" id="SSF56204">
    <property type="entry name" value="Hect, E3 ligase catalytic domain"/>
    <property type="match status" value="1"/>
</dbReference>
<comment type="catalytic activity">
    <reaction evidence="1">
        <text>S-ubiquitinyl-[E2 ubiquitin-conjugating enzyme]-L-cysteine + [acceptor protein]-L-lysine = [E2 ubiquitin-conjugating enzyme]-L-cysteine + N(6)-ubiquitinyl-[acceptor protein]-L-lysine.</text>
        <dbReference type="EC" id="2.3.2.26"/>
    </reaction>
</comment>
<evidence type="ECO:0000256" key="3">
    <source>
        <dbReference type="ARBA" id="ARBA00012485"/>
    </source>
</evidence>
<dbReference type="PROSITE" id="PS50237">
    <property type="entry name" value="HECT"/>
    <property type="match status" value="1"/>
</dbReference>
<organism evidence="8 9">
    <name type="scientific">Brachionus calyciflorus</name>
    <dbReference type="NCBI Taxonomy" id="104777"/>
    <lineage>
        <taxon>Eukaryota</taxon>
        <taxon>Metazoa</taxon>
        <taxon>Spiralia</taxon>
        <taxon>Gnathifera</taxon>
        <taxon>Rotifera</taxon>
        <taxon>Eurotatoria</taxon>
        <taxon>Monogononta</taxon>
        <taxon>Pseudotrocha</taxon>
        <taxon>Ploima</taxon>
        <taxon>Brachionidae</taxon>
        <taxon>Brachionus</taxon>
    </lineage>
</organism>
<sequence length="1060" mass="121883">MNFFEGQYKSKPNISLTGSSKSKTKEELLKEAFLERKKREIEKRQLNSSIKIQSVFRSYLVRKRIKEQYRNEFDSILNNKNFQADSKTLAFLLNIFVKFFDSKFDKDRLIKLTNLIVKHKDLISKCIFENENAPVAFTLSKFLSIQLKCLNYPETGINQSSILRLIEYFTDSSTQLNKPNQNCSYIIFSNLIKNNYINELVNFSISKIPSSSKYVTSIPIAESIAQLFFRCFLYLKPLNDSIDEHNQQIVINLNEQLLEKSNIPQIKCVLLAMGKIISQSEIFKSKIFDFLSIYAQLIDKERTLSFKIEEVDFIKNILNNLYKLNSLLKLYSPLFTVLTGDQFNDLLIVIRSILAQIPIIPEDLNDEPMMTDEDGLDNSAILHEILQLFESAEFSDKILQTLKKLDQSKAKEFTLSISYVCHFIFFNANIRSHKSSLARKLALNQAFIISLWQTINSLKIKPQFSQEISLIQILASGNCPDIYHPYLFKLVAPLSTFCSLYYIFLIPIFDKEFIAGEAIFSKLDLIKMSSSLKEVCVSTVELMHPEIPSVCKTDSFTMQNKASRNQQTENKPPIEVVVKARCFTHLFLVCTTFLQKMHRRDIRYGFCPEDHWISNSKYVVSNRLSAILQSNDPSILTDIKFGQQSYIFQSESEAENRLSLSDIRSLTILQELPFTIPFAERVQVLENLILKEPIYGHDSAYKIRIRRDYLYEDAFDNLSIDNVPDLKSVRIVVEMVNQLGLEEAGIDGGGLFREFMLKLVETAFDPNRGFFALTSDGFLYPNPYVSDIHENSDAHYFFLGRVLAKAIQTKLLSPLKFAGFFLQKILTIEHALDIDYLASLDTEICKNLLSLKDYEYNVEDLELNFAIHSNGFGQTRLIELKPGGKDIPVTNENKIEYIFLLASYKLNTQIHEQTSAFRKGIANVINLDLLKLFNINEIQNLISGSNELIDVNDWKRYTVYSGVYNAENEVIKNFWRVVESFNEEQKRKLLKFATSRSRAPLFGFKNLIPNFAIHSSGGAERLPTASTCLNLLKLPPIEDFNLLREKLLCAIESDSGFDLS</sequence>
<proteinExistence type="predicted"/>
<evidence type="ECO:0000313" key="9">
    <source>
        <dbReference type="Proteomes" id="UP000663879"/>
    </source>
</evidence>
<evidence type="ECO:0000256" key="1">
    <source>
        <dbReference type="ARBA" id="ARBA00000885"/>
    </source>
</evidence>
<dbReference type="GO" id="GO:0006511">
    <property type="term" value="P:ubiquitin-dependent protein catabolic process"/>
    <property type="evidence" value="ECO:0007669"/>
    <property type="project" value="TreeGrafter"/>
</dbReference>
<comment type="pathway">
    <text evidence="2">Protein modification; protein ubiquitination.</text>
</comment>
<dbReference type="CDD" id="cd23766">
    <property type="entry name" value="IQCG"/>
    <property type="match status" value="1"/>
</dbReference>
<dbReference type="InterPro" id="IPR044611">
    <property type="entry name" value="E3A/B/C-like"/>
</dbReference>
<dbReference type="Proteomes" id="UP000663879">
    <property type="component" value="Unassembled WGS sequence"/>
</dbReference>
<dbReference type="Pfam" id="PF00632">
    <property type="entry name" value="HECT"/>
    <property type="match status" value="1"/>
</dbReference>
<gene>
    <name evidence="8" type="ORF">OXX778_LOCUS3054</name>
</gene>
<keyword evidence="5 6" id="KW-0833">Ubl conjugation pathway</keyword>
<dbReference type="GO" id="GO:0061630">
    <property type="term" value="F:ubiquitin protein ligase activity"/>
    <property type="evidence" value="ECO:0007669"/>
    <property type="project" value="UniProtKB-EC"/>
</dbReference>
<dbReference type="EMBL" id="CAJNOC010000258">
    <property type="protein sequence ID" value="CAF0734601.1"/>
    <property type="molecule type" value="Genomic_DNA"/>
</dbReference>
<dbReference type="FunFam" id="3.30.2160.10:FF:000002">
    <property type="entry name" value="Putative Ubiquitin-protein ligase E3C"/>
    <property type="match status" value="1"/>
</dbReference>
<reference evidence="8" key="1">
    <citation type="submission" date="2021-02" db="EMBL/GenBank/DDBJ databases">
        <authorList>
            <person name="Nowell W R."/>
        </authorList>
    </citation>
    <scope>NUCLEOTIDE SEQUENCE</scope>
    <source>
        <strain evidence="8">Ploen Becks lab</strain>
    </source>
</reference>
<evidence type="ECO:0000256" key="2">
    <source>
        <dbReference type="ARBA" id="ARBA00004906"/>
    </source>
</evidence>
<keyword evidence="4" id="KW-0808">Transferase</keyword>
<feature type="active site" description="Glycyl thioester intermediate" evidence="6">
    <location>
        <position position="1028"/>
    </location>
</feature>
<name>A0A813NCV8_9BILA</name>
<dbReference type="Gene3D" id="3.30.2410.10">
    <property type="entry name" value="Hect, E3 ligase catalytic domain"/>
    <property type="match status" value="1"/>
</dbReference>
<dbReference type="InterPro" id="IPR000048">
    <property type="entry name" value="IQ_motif_EF-hand-BS"/>
</dbReference>
<dbReference type="InterPro" id="IPR000569">
    <property type="entry name" value="HECT_dom"/>
</dbReference>
<dbReference type="CDD" id="cd00078">
    <property type="entry name" value="HECTc"/>
    <property type="match status" value="1"/>
</dbReference>
<dbReference type="InterPro" id="IPR035983">
    <property type="entry name" value="Hect_E3_ubiquitin_ligase"/>
</dbReference>
<dbReference type="PROSITE" id="PS50096">
    <property type="entry name" value="IQ"/>
    <property type="match status" value="1"/>
</dbReference>